<sequence length="283" mass="31219">MDESLLSTREYEFNNYSLEPLSLLEDPTGILHAGVGSTIWDAGIVLAKFFEKSNILGHAVSSEGTQDQPKSLNVLELGSGTGLVGLAVARFMASKGLGGRVVVTDKESVLPLLRKNTERNKVEGVNIEARVLDWEHVSGIFAPPSGDTTASQAAEKDANTPPNQTSTRDHQDPAPLETTQSEKSSSTVHDSSDLLSIEWDLVIVSDCIWFPALYPSLVGTLDKLIPSTKTRLVVSFEKRDFSQELEFFAQLGKVFRFRDVKPEEQDPTWQSEDIYLFSCGRRD</sequence>
<feature type="compositionally biased region" description="Polar residues" evidence="1">
    <location>
        <begin position="177"/>
        <end position="187"/>
    </location>
</feature>
<accession>A0A9P6FTF5</accession>
<proteinExistence type="predicted"/>
<keyword evidence="3" id="KW-1185">Reference proteome</keyword>
<gene>
    <name evidence="2" type="primary">METTL21D</name>
    <name evidence="2" type="ORF">BGW38_001840</name>
</gene>
<comment type="caution">
    <text evidence="2">The sequence shown here is derived from an EMBL/GenBank/DDBJ whole genome shotgun (WGS) entry which is preliminary data.</text>
</comment>
<dbReference type="GO" id="GO:0032259">
    <property type="term" value="P:methylation"/>
    <property type="evidence" value="ECO:0007669"/>
    <property type="project" value="UniProtKB-KW"/>
</dbReference>
<organism evidence="2 3">
    <name type="scientific">Lunasporangiospora selenospora</name>
    <dbReference type="NCBI Taxonomy" id="979761"/>
    <lineage>
        <taxon>Eukaryota</taxon>
        <taxon>Fungi</taxon>
        <taxon>Fungi incertae sedis</taxon>
        <taxon>Mucoromycota</taxon>
        <taxon>Mortierellomycotina</taxon>
        <taxon>Mortierellomycetes</taxon>
        <taxon>Mortierellales</taxon>
        <taxon>Mortierellaceae</taxon>
        <taxon>Lunasporangiospora</taxon>
    </lineage>
</organism>
<dbReference type="AlphaFoldDB" id="A0A9P6FTF5"/>
<dbReference type="InterPro" id="IPR029063">
    <property type="entry name" value="SAM-dependent_MTases_sf"/>
</dbReference>
<dbReference type="OrthoDB" id="407325at2759"/>
<reference evidence="2" key="1">
    <citation type="journal article" date="2020" name="Fungal Divers.">
        <title>Resolving the Mortierellaceae phylogeny through synthesis of multi-gene phylogenetics and phylogenomics.</title>
        <authorList>
            <person name="Vandepol N."/>
            <person name="Liber J."/>
            <person name="Desiro A."/>
            <person name="Na H."/>
            <person name="Kennedy M."/>
            <person name="Barry K."/>
            <person name="Grigoriev I.V."/>
            <person name="Miller A.N."/>
            <person name="O'Donnell K."/>
            <person name="Stajich J.E."/>
            <person name="Bonito G."/>
        </authorList>
    </citation>
    <scope>NUCLEOTIDE SEQUENCE</scope>
    <source>
        <strain evidence="2">KOD1015</strain>
    </source>
</reference>
<dbReference type="InterPro" id="IPR019410">
    <property type="entry name" value="Methyltransf_16"/>
</dbReference>
<dbReference type="Proteomes" id="UP000780801">
    <property type="component" value="Unassembled WGS sequence"/>
</dbReference>
<dbReference type="PANTHER" id="PTHR14614">
    <property type="entry name" value="HEPATOCELLULAR CARCINOMA-ASSOCIATED ANTIGEN"/>
    <property type="match status" value="1"/>
</dbReference>
<dbReference type="SUPFAM" id="SSF53335">
    <property type="entry name" value="S-adenosyl-L-methionine-dependent methyltransferases"/>
    <property type="match status" value="1"/>
</dbReference>
<dbReference type="EMBL" id="JAABOA010001601">
    <property type="protein sequence ID" value="KAF9581233.1"/>
    <property type="molecule type" value="Genomic_DNA"/>
</dbReference>
<keyword evidence="2" id="KW-0808">Transferase</keyword>
<dbReference type="CDD" id="cd02440">
    <property type="entry name" value="AdoMet_MTases"/>
    <property type="match status" value="1"/>
</dbReference>
<evidence type="ECO:0000313" key="3">
    <source>
        <dbReference type="Proteomes" id="UP000780801"/>
    </source>
</evidence>
<dbReference type="GO" id="GO:0008168">
    <property type="term" value="F:methyltransferase activity"/>
    <property type="evidence" value="ECO:0007669"/>
    <property type="project" value="UniProtKB-KW"/>
</dbReference>
<evidence type="ECO:0000256" key="1">
    <source>
        <dbReference type="SAM" id="MobiDB-lite"/>
    </source>
</evidence>
<evidence type="ECO:0000313" key="2">
    <source>
        <dbReference type="EMBL" id="KAF9581233.1"/>
    </source>
</evidence>
<keyword evidence="2" id="KW-0489">Methyltransferase</keyword>
<dbReference type="Gene3D" id="3.40.50.150">
    <property type="entry name" value="Vaccinia Virus protein VP39"/>
    <property type="match status" value="1"/>
</dbReference>
<feature type="region of interest" description="Disordered" evidence="1">
    <location>
        <begin position="143"/>
        <end position="187"/>
    </location>
</feature>
<dbReference type="Pfam" id="PF10294">
    <property type="entry name" value="Methyltransf_16"/>
    <property type="match status" value="2"/>
</dbReference>
<name>A0A9P6FTF5_9FUNG</name>
<protein>
    <submittedName>
        <fullName evidence="2">Methyltransferase-like protein 21D</fullName>
    </submittedName>
</protein>